<gene>
    <name evidence="2" type="ORF">KAK11_03325</name>
</gene>
<keyword evidence="3" id="KW-1185">Reference proteome</keyword>
<accession>A0ABS5DT78</accession>
<comment type="caution">
    <text evidence="2">The sequence shown here is derived from an EMBL/GenBank/DDBJ whole genome shotgun (WGS) entry which is preliminary data.</text>
</comment>
<reference evidence="2 3" key="1">
    <citation type="submission" date="2021-04" db="EMBL/GenBank/DDBJ databases">
        <title>The genome sequence of type strain Ideonella paludis KCTC 32238.</title>
        <authorList>
            <person name="Liu Y."/>
        </authorList>
    </citation>
    <scope>NUCLEOTIDE SEQUENCE [LARGE SCALE GENOMIC DNA]</scope>
    <source>
        <strain evidence="2 3">KCTC 32238</strain>
    </source>
</reference>
<proteinExistence type="predicted"/>
<dbReference type="Proteomes" id="UP000672097">
    <property type="component" value="Unassembled WGS sequence"/>
</dbReference>
<name>A0ABS5DT78_9BURK</name>
<dbReference type="RefSeq" id="WP_210806112.1">
    <property type="nucleotide sequence ID" value="NZ_JAGQDG010000001.1"/>
</dbReference>
<protein>
    <submittedName>
        <fullName evidence="2">Uncharacterized protein</fullName>
    </submittedName>
</protein>
<sequence>MPQDSKPSAKGKVGGPLRPRTPPNSPKGMPTTVSVVTEGARWSVPPAAANGAYLFVRSSNGVFITKAARQNVGSINPWPQPTPSTAEIGPSNVAIGSLIDPAALPNPTPEGMVWTYLALPAGATITLPNDPSGQIPGDALFWFSAA</sequence>
<dbReference type="EMBL" id="JAGQDG010000001">
    <property type="protein sequence ID" value="MBQ0934347.1"/>
    <property type="molecule type" value="Genomic_DNA"/>
</dbReference>
<evidence type="ECO:0000313" key="2">
    <source>
        <dbReference type="EMBL" id="MBQ0934347.1"/>
    </source>
</evidence>
<organism evidence="2 3">
    <name type="scientific">Ideonella paludis</name>
    <dbReference type="NCBI Taxonomy" id="1233411"/>
    <lineage>
        <taxon>Bacteria</taxon>
        <taxon>Pseudomonadati</taxon>
        <taxon>Pseudomonadota</taxon>
        <taxon>Betaproteobacteria</taxon>
        <taxon>Burkholderiales</taxon>
        <taxon>Sphaerotilaceae</taxon>
        <taxon>Ideonella</taxon>
    </lineage>
</organism>
<feature type="region of interest" description="Disordered" evidence="1">
    <location>
        <begin position="1"/>
        <end position="32"/>
    </location>
</feature>
<evidence type="ECO:0000313" key="3">
    <source>
        <dbReference type="Proteomes" id="UP000672097"/>
    </source>
</evidence>
<evidence type="ECO:0000256" key="1">
    <source>
        <dbReference type="SAM" id="MobiDB-lite"/>
    </source>
</evidence>